<dbReference type="EMBL" id="QXGE01004208">
    <property type="protein sequence ID" value="KAE9271517.1"/>
    <property type="molecule type" value="Genomic_DNA"/>
</dbReference>
<evidence type="ECO:0000313" key="14">
    <source>
        <dbReference type="Proteomes" id="UP000441208"/>
    </source>
</evidence>
<evidence type="ECO:0000313" key="7">
    <source>
        <dbReference type="EMBL" id="KAE9172936.1"/>
    </source>
</evidence>
<dbReference type="Proteomes" id="UP000441208">
    <property type="component" value="Unassembled WGS sequence"/>
</dbReference>
<evidence type="ECO:0000313" key="3">
    <source>
        <dbReference type="EMBL" id="KAE9065092.1"/>
    </source>
</evidence>
<gene>
    <name evidence="8" type="ORF">PF001_g28341</name>
    <name evidence="7" type="ORF">PF002_g29437</name>
    <name evidence="6" type="ORF">PF005_g28730</name>
    <name evidence="5" type="ORF">PF006_g22238</name>
    <name evidence="4" type="ORF">PF007_g28630</name>
    <name evidence="1" type="ORF">PF009_g29240</name>
    <name evidence="3" type="ORF">PF010_g28347</name>
    <name evidence="2" type="ORF">PF011_g21530</name>
</gene>
<organism evidence="1 9">
    <name type="scientific">Phytophthora fragariae</name>
    <dbReference type="NCBI Taxonomy" id="53985"/>
    <lineage>
        <taxon>Eukaryota</taxon>
        <taxon>Sar</taxon>
        <taxon>Stramenopiles</taxon>
        <taxon>Oomycota</taxon>
        <taxon>Peronosporomycetes</taxon>
        <taxon>Peronosporales</taxon>
        <taxon>Peronosporaceae</taxon>
        <taxon>Phytophthora</taxon>
    </lineage>
</organism>
<accession>A0A6A3DFE8</accession>
<proteinExistence type="predicted"/>
<evidence type="ECO:0000313" key="16">
    <source>
        <dbReference type="Proteomes" id="UP000488956"/>
    </source>
</evidence>
<dbReference type="Proteomes" id="UP000460718">
    <property type="component" value="Unassembled WGS sequence"/>
</dbReference>
<sequence length="146" mass="15900">MHNVYGQRLCVEACVIEGVSNEFLLGVDFMQKHRANLDFDTNEVRYRSNEQDVITPFQTFDEIGGTTASVVRMVRKTNVDAESIRRVEVAVAAGDGEQGVFIPKPRYGAALLAAVVTTAHGGKAWVPVLNVVGGRAQLPQKDELGV</sequence>
<dbReference type="Proteomes" id="UP000440732">
    <property type="component" value="Unassembled WGS sequence"/>
</dbReference>
<keyword evidence="10" id="KW-1185">Reference proteome</keyword>
<dbReference type="EMBL" id="QXGA01002137">
    <property type="protein sequence ID" value="KAE9103221.1"/>
    <property type="molecule type" value="Genomic_DNA"/>
</dbReference>
<evidence type="ECO:0000313" key="12">
    <source>
        <dbReference type="Proteomes" id="UP000440367"/>
    </source>
</evidence>
<evidence type="ECO:0000313" key="6">
    <source>
        <dbReference type="EMBL" id="KAE9167539.1"/>
    </source>
</evidence>
<dbReference type="Proteomes" id="UP000488956">
    <property type="component" value="Unassembled WGS sequence"/>
</dbReference>
<dbReference type="InterPro" id="IPR021109">
    <property type="entry name" value="Peptidase_aspartic_dom_sf"/>
</dbReference>
<evidence type="ECO:0000313" key="9">
    <source>
        <dbReference type="Proteomes" id="UP000429523"/>
    </source>
</evidence>
<evidence type="ECO:0000313" key="10">
    <source>
        <dbReference type="Proteomes" id="UP000433483"/>
    </source>
</evidence>
<dbReference type="Proteomes" id="UP000440367">
    <property type="component" value="Unassembled WGS sequence"/>
</dbReference>
<dbReference type="Proteomes" id="UP000433483">
    <property type="component" value="Unassembled WGS sequence"/>
</dbReference>
<dbReference type="OrthoDB" id="6133022at2759"/>
<evidence type="ECO:0000313" key="15">
    <source>
        <dbReference type="Proteomes" id="UP000460718"/>
    </source>
</evidence>
<comment type="caution">
    <text evidence="1">The sequence shown here is derived from an EMBL/GenBank/DDBJ whole genome shotgun (WGS) entry which is preliminary data.</text>
</comment>
<dbReference type="EMBL" id="QXFW01002051">
    <property type="protein sequence ID" value="KAE8982642.1"/>
    <property type="molecule type" value="Genomic_DNA"/>
</dbReference>
<evidence type="ECO:0000313" key="1">
    <source>
        <dbReference type="EMBL" id="KAE8920462.1"/>
    </source>
</evidence>
<dbReference type="EMBL" id="QXFX01004186">
    <property type="protein sequence ID" value="KAE9065092.1"/>
    <property type="molecule type" value="Genomic_DNA"/>
</dbReference>
<dbReference type="EMBL" id="QXGD01004026">
    <property type="protein sequence ID" value="KAE9172936.1"/>
    <property type="molecule type" value="Genomic_DNA"/>
</dbReference>
<name>A0A6A3DFE8_9STRA</name>
<dbReference type="EMBL" id="QXFZ01004030">
    <property type="protein sequence ID" value="KAE9066036.1"/>
    <property type="molecule type" value="Genomic_DNA"/>
</dbReference>
<dbReference type="AlphaFoldDB" id="A0A6A3DFE8"/>
<dbReference type="Gene3D" id="2.40.70.10">
    <property type="entry name" value="Acid Proteases"/>
    <property type="match status" value="1"/>
</dbReference>
<evidence type="ECO:0000313" key="4">
    <source>
        <dbReference type="EMBL" id="KAE9066036.1"/>
    </source>
</evidence>
<reference evidence="9 10" key="1">
    <citation type="submission" date="2018-08" db="EMBL/GenBank/DDBJ databases">
        <title>Genomic investigation of the strawberry pathogen Phytophthora fragariae indicates pathogenicity is determined by transcriptional variation in three key races.</title>
        <authorList>
            <person name="Adams T.M."/>
            <person name="Armitage A.D."/>
            <person name="Sobczyk M.K."/>
            <person name="Bates H.J."/>
            <person name="Dunwell J.M."/>
            <person name="Nellist C.F."/>
            <person name="Harrison R.J."/>
        </authorList>
    </citation>
    <scope>NUCLEOTIDE SEQUENCE [LARGE SCALE GENOMIC DNA]</scope>
    <source>
        <strain evidence="8 11">A4</strain>
        <strain evidence="7 12">BC-1</strain>
        <strain evidence="6 10">NOV-27</strain>
        <strain evidence="5 13">NOV-5</strain>
        <strain evidence="4 14">NOV-71</strain>
        <strain evidence="1 9">NOV-9</strain>
        <strain evidence="3 16">ONT-3</strain>
        <strain evidence="2 15">SCRP245</strain>
    </source>
</reference>
<dbReference type="Proteomes" id="UP000437068">
    <property type="component" value="Unassembled WGS sequence"/>
</dbReference>
<evidence type="ECO:0000313" key="11">
    <source>
        <dbReference type="Proteomes" id="UP000437068"/>
    </source>
</evidence>
<dbReference type="EMBL" id="QXGB01004101">
    <property type="protein sequence ID" value="KAE9167539.1"/>
    <property type="molecule type" value="Genomic_DNA"/>
</dbReference>
<evidence type="ECO:0000313" key="13">
    <source>
        <dbReference type="Proteomes" id="UP000440732"/>
    </source>
</evidence>
<evidence type="ECO:0000313" key="8">
    <source>
        <dbReference type="EMBL" id="KAE9271517.1"/>
    </source>
</evidence>
<dbReference type="Proteomes" id="UP000429523">
    <property type="component" value="Unassembled WGS sequence"/>
</dbReference>
<evidence type="ECO:0000313" key="5">
    <source>
        <dbReference type="EMBL" id="KAE9103221.1"/>
    </source>
</evidence>
<protein>
    <submittedName>
        <fullName evidence="1">Uncharacterized protein</fullName>
    </submittedName>
</protein>
<evidence type="ECO:0000313" key="2">
    <source>
        <dbReference type="EMBL" id="KAE8982642.1"/>
    </source>
</evidence>
<dbReference type="EMBL" id="QXGF01004002">
    <property type="protein sequence ID" value="KAE8920462.1"/>
    <property type="molecule type" value="Genomic_DNA"/>
</dbReference>